<name>A0A2J7WEZ7_9CHLO</name>
<reference evidence="2 3" key="1">
    <citation type="journal article" date="2017" name="Mol. Biol. Evol.">
        <title>The 4-celled Tetrabaena socialis nuclear genome reveals the essential components for genetic control of cell number at the origin of multicellularity in the volvocine lineage.</title>
        <authorList>
            <person name="Featherston J."/>
            <person name="Arakaki Y."/>
            <person name="Hanschen E.R."/>
            <person name="Ferris P.J."/>
            <person name="Michod R.E."/>
            <person name="Olson B.J.S.C."/>
            <person name="Nozaki H."/>
            <person name="Durand P.M."/>
        </authorList>
    </citation>
    <scope>NUCLEOTIDE SEQUENCE [LARGE SCALE GENOMIC DNA]</scope>
    <source>
        <strain evidence="2 3">NIES-571</strain>
    </source>
</reference>
<dbReference type="PANTHER" id="PTHR12785">
    <property type="entry name" value="SPLICING FACTOR 3B"/>
    <property type="match status" value="1"/>
</dbReference>
<feature type="domain" description="PSP proline-rich" evidence="1">
    <location>
        <begin position="32"/>
        <end position="85"/>
    </location>
</feature>
<dbReference type="PANTHER" id="PTHR12785:SF6">
    <property type="entry name" value="SPLICING FACTOR 3B SUBUNIT 2"/>
    <property type="match status" value="1"/>
</dbReference>
<organism evidence="2 3">
    <name type="scientific">Tetrabaena socialis</name>
    <dbReference type="NCBI Taxonomy" id="47790"/>
    <lineage>
        <taxon>Eukaryota</taxon>
        <taxon>Viridiplantae</taxon>
        <taxon>Chlorophyta</taxon>
        <taxon>core chlorophytes</taxon>
        <taxon>Chlorophyceae</taxon>
        <taxon>CS clade</taxon>
        <taxon>Chlamydomonadales</taxon>
        <taxon>Tetrabaenaceae</taxon>
        <taxon>Tetrabaena</taxon>
    </lineage>
</organism>
<gene>
    <name evidence="2" type="ORF">TSOC_015480</name>
</gene>
<sequence>VLHDAFFKHQKPPPLTGVGELYYEGKEFEARITHCKPGELSEGLREALGMTDRSPPPWLINMQRYGPPPSYPNLKLPGLNAPIPPACAFGYHP</sequence>
<dbReference type="AlphaFoldDB" id="A0A2J7WEZ7"/>
<evidence type="ECO:0000259" key="1">
    <source>
        <dbReference type="SMART" id="SM00581"/>
    </source>
</evidence>
<accession>A0A2J7WEZ7</accession>
<dbReference type="GO" id="GO:0005634">
    <property type="term" value="C:nucleus"/>
    <property type="evidence" value="ECO:0007669"/>
    <property type="project" value="InterPro"/>
</dbReference>
<feature type="non-terminal residue" evidence="2">
    <location>
        <position position="1"/>
    </location>
</feature>
<evidence type="ECO:0000313" key="3">
    <source>
        <dbReference type="Proteomes" id="UP000236333"/>
    </source>
</evidence>
<dbReference type="InterPro" id="IPR006568">
    <property type="entry name" value="PSP_pro-rich"/>
</dbReference>
<dbReference type="InterPro" id="IPR052584">
    <property type="entry name" value="U2_snRNP_Complex_Component"/>
</dbReference>
<evidence type="ECO:0000313" key="2">
    <source>
        <dbReference type="EMBL" id="PNG62109.1"/>
    </source>
</evidence>
<dbReference type="Pfam" id="PF04037">
    <property type="entry name" value="DUF382"/>
    <property type="match status" value="1"/>
</dbReference>
<dbReference type="OrthoDB" id="10260794at2759"/>
<dbReference type="InterPro" id="IPR007180">
    <property type="entry name" value="DUF382"/>
</dbReference>
<protein>
    <submittedName>
        <fullName evidence="2">Splicing factor 3B subunit 2</fullName>
    </submittedName>
</protein>
<comment type="caution">
    <text evidence="2">The sequence shown here is derived from an EMBL/GenBank/DDBJ whole genome shotgun (WGS) entry which is preliminary data.</text>
</comment>
<keyword evidence="3" id="KW-1185">Reference proteome</keyword>
<feature type="non-terminal residue" evidence="2">
    <location>
        <position position="93"/>
    </location>
</feature>
<proteinExistence type="predicted"/>
<dbReference type="Pfam" id="PF04046">
    <property type="entry name" value="PSP"/>
    <property type="match status" value="1"/>
</dbReference>
<dbReference type="SMART" id="SM00581">
    <property type="entry name" value="PSP"/>
    <property type="match status" value="1"/>
</dbReference>
<dbReference type="EMBL" id="PGGS01005726">
    <property type="protein sequence ID" value="PNG62109.1"/>
    <property type="molecule type" value="Genomic_DNA"/>
</dbReference>
<dbReference type="Proteomes" id="UP000236333">
    <property type="component" value="Unassembled WGS sequence"/>
</dbReference>